<feature type="coiled-coil region" evidence="1">
    <location>
        <begin position="66"/>
        <end position="93"/>
    </location>
</feature>
<protein>
    <recommendedName>
        <fullName evidence="4">MAD2L1-binding protein</fullName>
    </recommendedName>
</protein>
<dbReference type="RefSeq" id="XP_014249833.1">
    <property type="nucleotide sequence ID" value="XM_014394347.2"/>
</dbReference>
<dbReference type="PANTHER" id="PTHR15681:SF1">
    <property type="entry name" value="MAD2L1-BINDING PROTEIN"/>
    <property type="match status" value="1"/>
</dbReference>
<keyword evidence="3" id="KW-1185">Reference proteome</keyword>
<evidence type="ECO:0000313" key="2">
    <source>
        <dbReference type="EnsemblMetazoa" id="XP_014249833.1"/>
    </source>
</evidence>
<reference evidence="2" key="1">
    <citation type="submission" date="2022-01" db="UniProtKB">
        <authorList>
            <consortium name="EnsemblMetazoa"/>
        </authorList>
    </citation>
    <scope>IDENTIFICATION</scope>
</reference>
<dbReference type="InterPro" id="IPR053729">
    <property type="entry name" value="MAD2L1BP_domain_sf"/>
</dbReference>
<dbReference type="Pfam" id="PF06581">
    <property type="entry name" value="p31comet"/>
    <property type="match status" value="1"/>
</dbReference>
<dbReference type="AlphaFoldDB" id="A0A8I6TEL4"/>
<dbReference type="EnsemblMetazoa" id="XM_014394347.2">
    <property type="protein sequence ID" value="XP_014249833.1"/>
    <property type="gene ID" value="LOC106666863"/>
</dbReference>
<dbReference type="KEGG" id="clec:106666863"/>
<organism evidence="2 3">
    <name type="scientific">Cimex lectularius</name>
    <name type="common">Bed bug</name>
    <name type="synonym">Acanthia lectularia</name>
    <dbReference type="NCBI Taxonomy" id="79782"/>
    <lineage>
        <taxon>Eukaryota</taxon>
        <taxon>Metazoa</taxon>
        <taxon>Ecdysozoa</taxon>
        <taxon>Arthropoda</taxon>
        <taxon>Hexapoda</taxon>
        <taxon>Insecta</taxon>
        <taxon>Pterygota</taxon>
        <taxon>Neoptera</taxon>
        <taxon>Paraneoptera</taxon>
        <taxon>Hemiptera</taxon>
        <taxon>Heteroptera</taxon>
        <taxon>Panheteroptera</taxon>
        <taxon>Cimicomorpha</taxon>
        <taxon>Cimicidae</taxon>
        <taxon>Cimex</taxon>
    </lineage>
</organism>
<proteinExistence type="predicted"/>
<dbReference type="GO" id="GO:0005634">
    <property type="term" value="C:nucleus"/>
    <property type="evidence" value="ECO:0007669"/>
    <property type="project" value="InterPro"/>
</dbReference>
<sequence length="263" mass="30291">MDVLLKVDLNEFLTPKSCSLVVKQLIKYIAYNTQQIPYTYDGIAKQINCMKTSSDYLETAQQSMKIMKANRLYNEIKNQFNNFESTFKSIEEELLKNHENHGLKEIILVLGTTLLCPKLIFRIQIPPLSQQAKHCDISTRKSLCSLYRHLLKDYDKMFSKSIGPTNTFIFLRMEGKPSSDWFVPKHNFNISGRITSIVFSFNTPTPFECYTCETSVVKEEVVNEAQVVENSPTWYQAKETIKGFKDFNIEGVSVFSMIGKLSK</sequence>
<evidence type="ECO:0000313" key="3">
    <source>
        <dbReference type="Proteomes" id="UP000494040"/>
    </source>
</evidence>
<dbReference type="InterPro" id="IPR009511">
    <property type="entry name" value="MAD1/Cdc20-bound-Mad2-bd"/>
</dbReference>
<dbReference type="OrthoDB" id="6334764at2759"/>
<dbReference type="Gene3D" id="3.30.900.20">
    <property type="match status" value="1"/>
</dbReference>
<evidence type="ECO:0000256" key="1">
    <source>
        <dbReference type="SAM" id="Coils"/>
    </source>
</evidence>
<dbReference type="GeneID" id="106666863"/>
<dbReference type="GO" id="GO:0007096">
    <property type="term" value="P:regulation of exit from mitosis"/>
    <property type="evidence" value="ECO:0007669"/>
    <property type="project" value="InterPro"/>
</dbReference>
<dbReference type="Proteomes" id="UP000494040">
    <property type="component" value="Unassembled WGS sequence"/>
</dbReference>
<accession>A0A8I6TEL4</accession>
<dbReference type="OMA" id="IHTHEEV"/>
<keyword evidence="1" id="KW-0175">Coiled coil</keyword>
<evidence type="ECO:0008006" key="4">
    <source>
        <dbReference type="Google" id="ProtNLM"/>
    </source>
</evidence>
<dbReference type="PANTHER" id="PTHR15681">
    <property type="entry name" value="MAD2L1-BINDING PROTEIN"/>
    <property type="match status" value="1"/>
</dbReference>
<name>A0A8I6TEL4_CIMLE</name>